<gene>
    <name evidence="1" type="ORF">XENORESO_007717</name>
</gene>
<accession>A0ABV0WJJ6</accession>
<dbReference type="EMBL" id="JAHRIM010052541">
    <property type="protein sequence ID" value="MEQ2269659.1"/>
    <property type="molecule type" value="Genomic_DNA"/>
</dbReference>
<reference evidence="1 2" key="1">
    <citation type="submission" date="2021-06" db="EMBL/GenBank/DDBJ databases">
        <authorList>
            <person name="Palmer J.M."/>
        </authorList>
    </citation>
    <scope>NUCLEOTIDE SEQUENCE [LARGE SCALE GENOMIC DNA]</scope>
    <source>
        <strain evidence="1 2">XR_2019</strain>
        <tissue evidence="1">Muscle</tissue>
    </source>
</reference>
<dbReference type="Proteomes" id="UP001444071">
    <property type="component" value="Unassembled WGS sequence"/>
</dbReference>
<dbReference type="InterPro" id="IPR043129">
    <property type="entry name" value="ATPase_NBD"/>
</dbReference>
<dbReference type="PANTHER" id="PTHR14187">
    <property type="entry name" value="ALPHA KINASE/ELONGATION FACTOR 2 KINASE"/>
    <property type="match status" value="1"/>
</dbReference>
<keyword evidence="2" id="KW-1185">Reference proteome</keyword>
<protein>
    <submittedName>
        <fullName evidence="1">Uncharacterized protein</fullName>
    </submittedName>
</protein>
<comment type="caution">
    <text evidence="1">The sequence shown here is derived from an EMBL/GenBank/DDBJ whole genome shotgun (WGS) entry which is preliminary data.</text>
</comment>
<evidence type="ECO:0000313" key="1">
    <source>
        <dbReference type="EMBL" id="MEQ2269659.1"/>
    </source>
</evidence>
<feature type="non-terminal residue" evidence="1">
    <location>
        <position position="1"/>
    </location>
</feature>
<organism evidence="1 2">
    <name type="scientific">Xenotaenia resolanae</name>
    <dbReference type="NCBI Taxonomy" id="208358"/>
    <lineage>
        <taxon>Eukaryota</taxon>
        <taxon>Metazoa</taxon>
        <taxon>Chordata</taxon>
        <taxon>Craniata</taxon>
        <taxon>Vertebrata</taxon>
        <taxon>Euteleostomi</taxon>
        <taxon>Actinopterygii</taxon>
        <taxon>Neopterygii</taxon>
        <taxon>Teleostei</taxon>
        <taxon>Neoteleostei</taxon>
        <taxon>Acanthomorphata</taxon>
        <taxon>Ovalentaria</taxon>
        <taxon>Atherinomorphae</taxon>
        <taxon>Cyprinodontiformes</taxon>
        <taxon>Goodeidae</taxon>
        <taxon>Xenotaenia</taxon>
    </lineage>
</organism>
<dbReference type="SUPFAM" id="SSF53067">
    <property type="entry name" value="Actin-like ATPase domain"/>
    <property type="match status" value="1"/>
</dbReference>
<dbReference type="PANTHER" id="PTHR14187:SF5">
    <property type="entry name" value="HEAT SHOCK 70 KDA PROTEIN 12A"/>
    <property type="match status" value="1"/>
</dbReference>
<sequence length="159" mass="18109">LTLKNPTDRDTDIYTCTVYNYWSDEILTEKQVLLNVKAGADSFIIAIDFGSGYSGYAFNVRPREEGGGTQLKRWGKELGLDSPKTPTCILFDEDEEFLRFGYEAKTAYNSMRREEAEKHRFYEDFKWEIRLLVSKVKISRCSSSLGPAVSSMNSPVFSG</sequence>
<proteinExistence type="predicted"/>
<dbReference type="Gene3D" id="3.30.420.40">
    <property type="match status" value="1"/>
</dbReference>
<evidence type="ECO:0000313" key="2">
    <source>
        <dbReference type="Proteomes" id="UP001444071"/>
    </source>
</evidence>
<name>A0ABV0WJJ6_9TELE</name>